<evidence type="ECO:0000256" key="1">
    <source>
        <dbReference type="ARBA" id="ARBA00001917"/>
    </source>
</evidence>
<keyword evidence="7" id="KW-0521">NADP</keyword>
<organism evidence="16 17">
    <name type="scientific">Proteiniclasticum ruminis</name>
    <dbReference type="NCBI Taxonomy" id="398199"/>
    <lineage>
        <taxon>Bacteria</taxon>
        <taxon>Bacillati</taxon>
        <taxon>Bacillota</taxon>
        <taxon>Clostridia</taxon>
        <taxon>Eubacteriales</taxon>
        <taxon>Clostridiaceae</taxon>
        <taxon>Proteiniclasticum</taxon>
    </lineage>
</organism>
<keyword evidence="3" id="KW-0820">tRNA-binding</keyword>
<protein>
    <recommendedName>
        <fullName evidence="12">tRNA-dihydrouridine synthase</fullName>
        <ecNumber evidence="12">1.3.1.-</ecNumber>
    </recommendedName>
</protein>
<keyword evidence="14" id="KW-0547">Nucleotide-binding</keyword>
<evidence type="ECO:0000256" key="5">
    <source>
        <dbReference type="ARBA" id="ARBA00022643"/>
    </source>
</evidence>
<evidence type="ECO:0000256" key="7">
    <source>
        <dbReference type="ARBA" id="ARBA00022857"/>
    </source>
</evidence>
<dbReference type="Pfam" id="PF01207">
    <property type="entry name" value="Dus"/>
    <property type="match status" value="1"/>
</dbReference>
<dbReference type="InterPro" id="IPR035587">
    <property type="entry name" value="DUS-like_FMN-bd"/>
</dbReference>
<dbReference type="SUPFAM" id="SSF51395">
    <property type="entry name" value="FMN-linked oxidoreductases"/>
    <property type="match status" value="1"/>
</dbReference>
<name>A0A1G8MCY6_9CLOT</name>
<dbReference type="NCBIfam" id="TIGR00737">
    <property type="entry name" value="nifR3_yhdG"/>
    <property type="match status" value="1"/>
</dbReference>
<keyword evidence="5 12" id="KW-0288">FMN</keyword>
<dbReference type="Gene3D" id="3.20.20.70">
    <property type="entry name" value="Aldolase class I"/>
    <property type="match status" value="1"/>
</dbReference>
<evidence type="ECO:0000256" key="13">
    <source>
        <dbReference type="PIRSR" id="PIRSR006621-1"/>
    </source>
</evidence>
<evidence type="ECO:0000256" key="14">
    <source>
        <dbReference type="PIRSR" id="PIRSR006621-2"/>
    </source>
</evidence>
<comment type="catalytic activity">
    <reaction evidence="11">
        <text>a 5,6-dihydrouridine in tRNA + NAD(+) = a uridine in tRNA + NADH + H(+)</text>
        <dbReference type="Rhea" id="RHEA:54452"/>
        <dbReference type="Rhea" id="RHEA-COMP:13339"/>
        <dbReference type="Rhea" id="RHEA-COMP:13887"/>
        <dbReference type="ChEBI" id="CHEBI:15378"/>
        <dbReference type="ChEBI" id="CHEBI:57540"/>
        <dbReference type="ChEBI" id="CHEBI:57945"/>
        <dbReference type="ChEBI" id="CHEBI:65315"/>
        <dbReference type="ChEBI" id="CHEBI:74443"/>
    </reaction>
</comment>
<keyword evidence="6 12" id="KW-0819">tRNA processing</keyword>
<feature type="binding site" evidence="14">
    <location>
        <begin position="225"/>
        <end position="226"/>
    </location>
    <ligand>
        <name>FMN</name>
        <dbReference type="ChEBI" id="CHEBI:58210"/>
    </ligand>
</feature>
<feature type="binding site" evidence="14">
    <location>
        <position position="141"/>
    </location>
    <ligand>
        <name>FMN</name>
        <dbReference type="ChEBI" id="CHEBI:58210"/>
    </ligand>
</feature>
<accession>A0A1G8MCY6</accession>
<dbReference type="InterPro" id="IPR024036">
    <property type="entry name" value="tRNA-dHydroUridine_Synthase_C"/>
</dbReference>
<evidence type="ECO:0000313" key="17">
    <source>
        <dbReference type="Proteomes" id="UP000183255"/>
    </source>
</evidence>
<dbReference type="InterPro" id="IPR018517">
    <property type="entry name" value="tRNA_hU_synthase_CS"/>
</dbReference>
<keyword evidence="4 12" id="KW-0285">Flavoprotein</keyword>
<evidence type="ECO:0000256" key="4">
    <source>
        <dbReference type="ARBA" id="ARBA00022630"/>
    </source>
</evidence>
<dbReference type="InterPro" id="IPR013785">
    <property type="entry name" value="Aldolase_TIM"/>
</dbReference>
<feature type="binding site" evidence="14">
    <location>
        <begin position="17"/>
        <end position="19"/>
    </location>
    <ligand>
        <name>FMN</name>
        <dbReference type="ChEBI" id="CHEBI:58210"/>
    </ligand>
</feature>
<feature type="active site" description="Proton donor" evidence="13">
    <location>
        <position position="102"/>
    </location>
</feature>
<dbReference type="InterPro" id="IPR001269">
    <property type="entry name" value="DUS_fam"/>
</dbReference>
<evidence type="ECO:0000313" key="16">
    <source>
        <dbReference type="EMBL" id="SDI65774.1"/>
    </source>
</evidence>
<dbReference type="InterPro" id="IPR004652">
    <property type="entry name" value="DusB-like"/>
</dbReference>
<dbReference type="EC" id="1.3.1.-" evidence="12"/>
<comment type="function">
    <text evidence="2 12">Catalyzes the synthesis of 5,6-dihydrouridine (D), a modified base found in the D-loop of most tRNAs, via the reduction of the C5-C6 double bond in target uridines.</text>
</comment>
<evidence type="ECO:0000256" key="8">
    <source>
        <dbReference type="ARBA" id="ARBA00022884"/>
    </source>
</evidence>
<dbReference type="GO" id="GO:0050660">
    <property type="term" value="F:flavin adenine dinucleotide binding"/>
    <property type="evidence" value="ECO:0007669"/>
    <property type="project" value="InterPro"/>
</dbReference>
<dbReference type="Proteomes" id="UP000183255">
    <property type="component" value="Unassembled WGS sequence"/>
</dbReference>
<dbReference type="PIRSF" id="PIRSF006621">
    <property type="entry name" value="Dus"/>
    <property type="match status" value="1"/>
</dbReference>
<evidence type="ECO:0000256" key="11">
    <source>
        <dbReference type="ARBA" id="ARBA00048802"/>
    </source>
</evidence>
<gene>
    <name evidence="16" type="ORF">SAMN05421804_103353</name>
</gene>
<comment type="cofactor">
    <cofactor evidence="1 12 14">
        <name>FMN</name>
        <dbReference type="ChEBI" id="CHEBI:58210"/>
    </cofactor>
</comment>
<evidence type="ECO:0000259" key="15">
    <source>
        <dbReference type="Pfam" id="PF01207"/>
    </source>
</evidence>
<comment type="similarity">
    <text evidence="12">Belongs to the dus family.</text>
</comment>
<feature type="binding site" evidence="14">
    <location>
        <position position="71"/>
    </location>
    <ligand>
        <name>FMN</name>
        <dbReference type="ChEBI" id="CHEBI:58210"/>
    </ligand>
</feature>
<evidence type="ECO:0000256" key="10">
    <source>
        <dbReference type="ARBA" id="ARBA00048205"/>
    </source>
</evidence>
<dbReference type="AlphaFoldDB" id="A0A1G8MCY6"/>
<dbReference type="EMBL" id="FNDZ01000003">
    <property type="protein sequence ID" value="SDI65774.1"/>
    <property type="molecule type" value="Genomic_DNA"/>
</dbReference>
<dbReference type="GO" id="GO:0000049">
    <property type="term" value="F:tRNA binding"/>
    <property type="evidence" value="ECO:0007669"/>
    <property type="project" value="UniProtKB-KW"/>
</dbReference>
<keyword evidence="9 12" id="KW-0560">Oxidoreductase</keyword>
<dbReference type="Gene3D" id="1.10.1200.80">
    <property type="entry name" value="Putative flavin oxidoreducatase, domain 2"/>
    <property type="match status" value="1"/>
</dbReference>
<evidence type="ECO:0000256" key="6">
    <source>
        <dbReference type="ARBA" id="ARBA00022694"/>
    </source>
</evidence>
<proteinExistence type="inferred from homology"/>
<dbReference type="PANTHER" id="PTHR45846:SF1">
    <property type="entry name" value="TRNA-DIHYDROURIDINE(47) SYNTHASE [NAD(P)(+)]-LIKE"/>
    <property type="match status" value="1"/>
</dbReference>
<feature type="binding site" evidence="14">
    <location>
        <position position="171"/>
    </location>
    <ligand>
        <name>FMN</name>
        <dbReference type="ChEBI" id="CHEBI:58210"/>
    </ligand>
</feature>
<dbReference type="PROSITE" id="PS01136">
    <property type="entry name" value="UPF0034"/>
    <property type="match status" value="1"/>
</dbReference>
<sequence>MIKIRNKILESKVFLAPMAGITDISFREIAISMGCSMVYSEMVSAKALHYGSHNTKELLRISPKEKPIAVQLFGSEKDIMAETARVLDENEDIVLLDINMGCPAPKLVKNGEGSALMLDPEKAAGILREVKKATSKPVTCKFRRGFKMDDETALDFAKMMEDAGADLVTVHGRFREQYYSGESDREIIRKIKESLSIPVIGNGDIFTGEDALEVLETGCDGIMVARGALGNPWIFEEINAALEGKSYERPGFEERMDILMLHYKNTLSYEGEHKAVREMRKHIGWYIKGLPRNTEVKNAINQETDPEKVLELLATYKDELLQNG</sequence>
<dbReference type="GO" id="GO:0017150">
    <property type="term" value="F:tRNA dihydrouridine synthase activity"/>
    <property type="evidence" value="ECO:0007669"/>
    <property type="project" value="InterPro"/>
</dbReference>
<dbReference type="PANTHER" id="PTHR45846">
    <property type="entry name" value="TRNA-DIHYDROURIDINE(47) SYNTHASE [NAD(P)(+)]-LIKE"/>
    <property type="match status" value="1"/>
</dbReference>
<feature type="domain" description="DUS-like FMN-binding" evidence="15">
    <location>
        <begin position="15"/>
        <end position="318"/>
    </location>
</feature>
<dbReference type="CDD" id="cd02801">
    <property type="entry name" value="DUS_like_FMN"/>
    <property type="match status" value="1"/>
</dbReference>
<keyword evidence="8" id="KW-0694">RNA-binding</keyword>
<evidence type="ECO:0000256" key="12">
    <source>
        <dbReference type="PIRNR" id="PIRNR006621"/>
    </source>
</evidence>
<comment type="catalytic activity">
    <reaction evidence="10">
        <text>a 5,6-dihydrouridine in tRNA + NADP(+) = a uridine in tRNA + NADPH + H(+)</text>
        <dbReference type="Rhea" id="RHEA:23624"/>
        <dbReference type="Rhea" id="RHEA-COMP:13339"/>
        <dbReference type="Rhea" id="RHEA-COMP:13887"/>
        <dbReference type="ChEBI" id="CHEBI:15378"/>
        <dbReference type="ChEBI" id="CHEBI:57783"/>
        <dbReference type="ChEBI" id="CHEBI:58349"/>
        <dbReference type="ChEBI" id="CHEBI:65315"/>
        <dbReference type="ChEBI" id="CHEBI:74443"/>
    </reaction>
</comment>
<evidence type="ECO:0000256" key="3">
    <source>
        <dbReference type="ARBA" id="ARBA00022555"/>
    </source>
</evidence>
<evidence type="ECO:0000256" key="2">
    <source>
        <dbReference type="ARBA" id="ARBA00002790"/>
    </source>
</evidence>
<evidence type="ECO:0000256" key="9">
    <source>
        <dbReference type="ARBA" id="ARBA00023002"/>
    </source>
</evidence>
<reference evidence="16 17" key="1">
    <citation type="submission" date="2016-10" db="EMBL/GenBank/DDBJ databases">
        <authorList>
            <person name="de Groot N.N."/>
        </authorList>
    </citation>
    <scope>NUCLEOTIDE SEQUENCE [LARGE SCALE GENOMIC DNA]</scope>
    <source>
        <strain evidence="16 17">CGMCC 1.5058</strain>
    </source>
</reference>